<feature type="transmembrane region" description="Helical" evidence="2">
    <location>
        <begin position="555"/>
        <end position="577"/>
    </location>
</feature>
<reference evidence="5" key="1">
    <citation type="submission" date="2025-08" db="UniProtKB">
        <authorList>
            <consortium name="RefSeq"/>
        </authorList>
    </citation>
    <scope>IDENTIFICATION</scope>
    <source>
        <tissue evidence="5">Whole organism</tissue>
    </source>
</reference>
<dbReference type="KEGG" id="foc:127750281"/>
<feature type="signal peptide" evidence="3">
    <location>
        <begin position="1"/>
        <end position="28"/>
    </location>
</feature>
<feature type="compositionally biased region" description="Basic and acidic residues" evidence="1">
    <location>
        <begin position="598"/>
        <end position="612"/>
    </location>
</feature>
<sequence length="629" mass="70642">MGMDRLPNSKMVVKLLLWLFATLCISNGFSEVEGINTPIVIAETKGVQIKLSESKISLGNLQVKFEVNLPSMDFKLNINQSVCPAHIPENSMRACQTLTRIDMMSEKLLLELQTIFTRTDDLTDLNSKRTKRSLLPILGEGFGWLFGMTTDRELNRAIKATNTLGQNLKELSDSHQNLITASQQNFETLKKHQIELEQNLKYFSGVYNSLVKEIGQQGNTFDVVVLKMVSTQTLFNKINILQSHLLALRSIYDKCQDNLLPKIVVDPDTLRAALSKEQGVLEGHAMQLAFNLENVAEYYRLKTVSCKLINKSKLEISLDVPLKDARAEWRVMSIEPVKFLLGGQTCQIVKDRVLIATNGIEIRDLTDVPKVGGLDVYVLPRHNSQSSLSTCIQRLLKQADVTDIANACDLHCADTFYSSVQLLSKTKYSILNPGSTIAVICGNNFLKNIDPLINGRVEIVVPCHCTVQETSGSQLTLVSALRTCNLNLNVNNTVSINMDWASEGFEPYQLFITERTYEKYKVQNVTNNALSLIKLEKFNGKNISNWKNIPITSSGWVEICLWFTIITCLCGIVYCYVKFRFPWINFNSCVNKSPEIKSCPHDESSTNKREGKTPVPARRFGSVFSIQSA</sequence>
<keyword evidence="2" id="KW-1133">Transmembrane helix</keyword>
<proteinExistence type="predicted"/>
<keyword evidence="2" id="KW-0472">Membrane</keyword>
<feature type="chain" id="PRO_5038810646" evidence="3">
    <location>
        <begin position="29"/>
        <end position="629"/>
    </location>
</feature>
<dbReference type="RefSeq" id="XP_052127463.1">
    <property type="nucleotide sequence ID" value="XM_052271503.1"/>
</dbReference>
<keyword evidence="4" id="KW-1185">Reference proteome</keyword>
<accession>A0A9C6X1I8</accession>
<evidence type="ECO:0000256" key="1">
    <source>
        <dbReference type="SAM" id="MobiDB-lite"/>
    </source>
</evidence>
<dbReference type="Proteomes" id="UP000504606">
    <property type="component" value="Unplaced"/>
</dbReference>
<evidence type="ECO:0000256" key="2">
    <source>
        <dbReference type="SAM" id="Phobius"/>
    </source>
</evidence>
<keyword evidence="3" id="KW-0732">Signal</keyword>
<evidence type="ECO:0000313" key="4">
    <source>
        <dbReference type="Proteomes" id="UP000504606"/>
    </source>
</evidence>
<evidence type="ECO:0000256" key="3">
    <source>
        <dbReference type="SAM" id="SignalP"/>
    </source>
</evidence>
<name>A0A9C6X1I8_FRAOC</name>
<dbReference type="GeneID" id="127750281"/>
<dbReference type="OrthoDB" id="10590581at2759"/>
<organism evidence="4 5">
    <name type="scientific">Frankliniella occidentalis</name>
    <name type="common">Western flower thrips</name>
    <name type="synonym">Euthrips occidentalis</name>
    <dbReference type="NCBI Taxonomy" id="133901"/>
    <lineage>
        <taxon>Eukaryota</taxon>
        <taxon>Metazoa</taxon>
        <taxon>Ecdysozoa</taxon>
        <taxon>Arthropoda</taxon>
        <taxon>Hexapoda</taxon>
        <taxon>Insecta</taxon>
        <taxon>Pterygota</taxon>
        <taxon>Neoptera</taxon>
        <taxon>Paraneoptera</taxon>
        <taxon>Thysanoptera</taxon>
        <taxon>Terebrantia</taxon>
        <taxon>Thripoidea</taxon>
        <taxon>Thripidae</taxon>
        <taxon>Frankliniella</taxon>
    </lineage>
</organism>
<dbReference type="AlphaFoldDB" id="A0A9C6X1I8"/>
<gene>
    <name evidence="5" type="primary">LOC127750281</name>
</gene>
<protein>
    <submittedName>
        <fullName evidence="5">Uncharacterized protein LOC127750281</fullName>
    </submittedName>
</protein>
<evidence type="ECO:0000313" key="5">
    <source>
        <dbReference type="RefSeq" id="XP_052127463.1"/>
    </source>
</evidence>
<keyword evidence="2" id="KW-0812">Transmembrane</keyword>
<feature type="region of interest" description="Disordered" evidence="1">
    <location>
        <begin position="598"/>
        <end position="629"/>
    </location>
</feature>